<dbReference type="Proteomes" id="UP000248806">
    <property type="component" value="Unassembled WGS sequence"/>
</dbReference>
<comment type="caution">
    <text evidence="2">The sequence shown here is derived from an EMBL/GenBank/DDBJ whole genome shotgun (WGS) entry which is preliminary data.</text>
</comment>
<evidence type="ECO:0000313" key="2">
    <source>
        <dbReference type="EMBL" id="PZW21046.1"/>
    </source>
</evidence>
<accession>A0A326TVV0</accession>
<feature type="transmembrane region" description="Helical" evidence="1">
    <location>
        <begin position="109"/>
        <end position="137"/>
    </location>
</feature>
<keyword evidence="1" id="KW-0812">Transmembrane</keyword>
<protein>
    <submittedName>
        <fullName evidence="2">Uncharacterized protein</fullName>
    </submittedName>
</protein>
<evidence type="ECO:0000256" key="1">
    <source>
        <dbReference type="SAM" id="Phobius"/>
    </source>
</evidence>
<keyword evidence="1" id="KW-1133">Transmembrane helix</keyword>
<feature type="transmembrane region" description="Helical" evidence="1">
    <location>
        <begin position="149"/>
        <end position="168"/>
    </location>
</feature>
<evidence type="ECO:0000313" key="3">
    <source>
        <dbReference type="Proteomes" id="UP000248806"/>
    </source>
</evidence>
<gene>
    <name evidence="2" type="ORF">EI42_05701</name>
</gene>
<feature type="transmembrane region" description="Helical" evidence="1">
    <location>
        <begin position="40"/>
        <end position="59"/>
    </location>
</feature>
<organism evidence="2 3">
    <name type="scientific">Thermosporothrix hazakensis</name>
    <dbReference type="NCBI Taxonomy" id="644383"/>
    <lineage>
        <taxon>Bacteria</taxon>
        <taxon>Bacillati</taxon>
        <taxon>Chloroflexota</taxon>
        <taxon>Ktedonobacteria</taxon>
        <taxon>Ktedonobacterales</taxon>
        <taxon>Thermosporotrichaceae</taxon>
        <taxon>Thermosporothrix</taxon>
    </lineage>
</organism>
<keyword evidence="3" id="KW-1185">Reference proteome</keyword>
<dbReference type="AlphaFoldDB" id="A0A326TVV0"/>
<name>A0A326TVV0_THEHA</name>
<feature type="transmembrane region" description="Helical" evidence="1">
    <location>
        <begin position="209"/>
        <end position="231"/>
    </location>
</feature>
<keyword evidence="1" id="KW-0472">Membrane</keyword>
<proteinExistence type="predicted"/>
<reference evidence="2 3" key="1">
    <citation type="submission" date="2018-06" db="EMBL/GenBank/DDBJ databases">
        <title>Genomic Encyclopedia of Archaeal and Bacterial Type Strains, Phase II (KMG-II): from individual species to whole genera.</title>
        <authorList>
            <person name="Goeker M."/>
        </authorList>
    </citation>
    <scope>NUCLEOTIDE SEQUENCE [LARGE SCALE GENOMIC DNA]</scope>
    <source>
        <strain evidence="2 3">ATCC BAA-1881</strain>
    </source>
</reference>
<feature type="transmembrane region" description="Helical" evidence="1">
    <location>
        <begin position="71"/>
        <end position="89"/>
    </location>
</feature>
<sequence length="232" mass="25757">MYSMRSAFPAPSNPIWLPVLLLFLGRLFFPVTTAPLGIRLPLLLALITLTGISTAFLARRSRLEPRPQERFVMMSLLGALAIPLPLALVESKLPVRDLSFLSAMLFPQGAYPLYLNIAIIFTLIVIAGSSIVSVLYLFTRLRSLSLPPLMTNLAALALSWLASMLHMPLLVQQLFLLCYAFSLPMLLASLFITPYLLAKRLSAAPRLAFHIAMLTCICLYFLSQILLYFIAA</sequence>
<dbReference type="RefSeq" id="WP_111325941.1">
    <property type="nucleotide sequence ID" value="NZ_BIFX01000001.1"/>
</dbReference>
<dbReference type="EMBL" id="QKUF01000037">
    <property type="protein sequence ID" value="PZW21046.1"/>
    <property type="molecule type" value="Genomic_DNA"/>
</dbReference>
<feature type="transmembrane region" description="Helical" evidence="1">
    <location>
        <begin position="174"/>
        <end position="197"/>
    </location>
</feature>